<feature type="signal peptide" evidence="1">
    <location>
        <begin position="1"/>
        <end position="23"/>
    </location>
</feature>
<dbReference type="Pfam" id="PF05573">
    <property type="entry name" value="NosL"/>
    <property type="match status" value="1"/>
</dbReference>
<reference evidence="2 3" key="1">
    <citation type="submission" date="2016-09" db="EMBL/GenBank/DDBJ databases">
        <title>Photobacterium proteolyticum sp. nov. a protease producing bacterium isolated from ocean sediments of Laizhou Bay.</title>
        <authorList>
            <person name="Li Y."/>
        </authorList>
    </citation>
    <scope>NUCLEOTIDE SEQUENCE [LARGE SCALE GENOMIC DNA]</scope>
    <source>
        <strain evidence="2 3">13-12</strain>
    </source>
</reference>
<dbReference type="PANTHER" id="PTHR41247">
    <property type="entry name" value="HTH-TYPE TRANSCRIPTIONAL REPRESSOR YCNK"/>
    <property type="match status" value="1"/>
</dbReference>
<organism evidence="2 3">
    <name type="scientific">Photobacterium proteolyticum</name>
    <dbReference type="NCBI Taxonomy" id="1903952"/>
    <lineage>
        <taxon>Bacteria</taxon>
        <taxon>Pseudomonadati</taxon>
        <taxon>Pseudomonadota</taxon>
        <taxon>Gammaproteobacteria</taxon>
        <taxon>Vibrionales</taxon>
        <taxon>Vibrionaceae</taxon>
        <taxon>Photobacterium</taxon>
    </lineage>
</organism>
<feature type="chain" id="PRO_5012028323" evidence="1">
    <location>
        <begin position="24"/>
        <end position="166"/>
    </location>
</feature>
<gene>
    <name evidence="2" type="ORF">BIT28_22670</name>
</gene>
<dbReference type="InterPro" id="IPR008719">
    <property type="entry name" value="N2O_reductase_NosL"/>
</dbReference>
<proteinExistence type="predicted"/>
<sequence length="166" mass="18698">MRTLSPLKTVSVALMLVLGVACSEQESADQAMVRQAVAIEQADECHLCGMIISNFPGPKGENFNKSSDTVNKFCSTRDLFSFVLQPENKRQVKEIYVHDMSKTPWQRPEDEYFIDAREAWFVIGSEKKGAMGKTLASFAQKTDAEVFIKEFGGQLYRFDDITIDVL</sequence>
<dbReference type="STRING" id="1903952.BIT28_22670"/>
<dbReference type="EMBL" id="MJIL01000075">
    <property type="protein sequence ID" value="OLQ75444.1"/>
    <property type="molecule type" value="Genomic_DNA"/>
</dbReference>
<dbReference type="Gene3D" id="3.30.70.2050">
    <property type="match status" value="1"/>
</dbReference>
<dbReference type="RefSeq" id="WP_075764415.1">
    <property type="nucleotide sequence ID" value="NZ_MJIL01000075.1"/>
</dbReference>
<dbReference type="Gene3D" id="3.30.70.2060">
    <property type="match status" value="1"/>
</dbReference>
<protein>
    <submittedName>
        <fullName evidence="2">Nitrous oxide reductase accessory protein NosL</fullName>
    </submittedName>
</protein>
<dbReference type="Proteomes" id="UP000186905">
    <property type="component" value="Unassembled WGS sequence"/>
</dbReference>
<dbReference type="PANTHER" id="PTHR41247:SF1">
    <property type="entry name" value="HTH-TYPE TRANSCRIPTIONAL REPRESSOR YCNK"/>
    <property type="match status" value="1"/>
</dbReference>
<evidence type="ECO:0000256" key="1">
    <source>
        <dbReference type="SAM" id="SignalP"/>
    </source>
</evidence>
<name>A0A1Q9GLM3_9GAMM</name>
<accession>A0A1Q9GLM3</accession>
<comment type="caution">
    <text evidence="2">The sequence shown here is derived from an EMBL/GenBank/DDBJ whole genome shotgun (WGS) entry which is preliminary data.</text>
</comment>
<keyword evidence="1" id="KW-0732">Signal</keyword>
<dbReference type="SUPFAM" id="SSF160387">
    <property type="entry name" value="NosL/MerB-like"/>
    <property type="match status" value="1"/>
</dbReference>
<keyword evidence="3" id="KW-1185">Reference proteome</keyword>
<evidence type="ECO:0000313" key="3">
    <source>
        <dbReference type="Proteomes" id="UP000186905"/>
    </source>
</evidence>
<dbReference type="OrthoDB" id="982633at2"/>
<dbReference type="AlphaFoldDB" id="A0A1Q9GLM3"/>
<evidence type="ECO:0000313" key="2">
    <source>
        <dbReference type="EMBL" id="OLQ75444.1"/>
    </source>
</evidence>
<dbReference type="PROSITE" id="PS51257">
    <property type="entry name" value="PROKAR_LIPOPROTEIN"/>
    <property type="match status" value="1"/>
</dbReference>